<evidence type="ECO:0000256" key="1">
    <source>
        <dbReference type="SAM" id="MobiDB-lite"/>
    </source>
</evidence>
<name>A0ABV0AZF3_9ACTN</name>
<sequence>MRSRRRSQEAGEVDDREVAAFLAAMAFVEIRFLAGKVRREEEEASPAAVLDRIRSLADLCHNMPGIARPSTGPASRTNPRTSSRERAMTERPMSWTWNTASPEGRTWILEQLDQAGFRWTPPPPLPTPRKGPPRLGLRQRFGVLQRWPVRTPAGRPPLPRQARVLKALDADAMCAIHDEAATLRLGLGAGGPWLRAHLDPESAHYLVPDPADYYWPDPDGKIRWWQCRTLLRMADGEQVSSSVAVLPETFTALPSTLPRTRQRRLVHLARATERDTYLWDRDHTAECSPQRCGYTPDSKSSETHSE</sequence>
<protein>
    <submittedName>
        <fullName evidence="2">Uncharacterized protein</fullName>
    </submittedName>
</protein>
<evidence type="ECO:0000313" key="2">
    <source>
        <dbReference type="EMBL" id="MEN3540643.1"/>
    </source>
</evidence>
<reference evidence="2 3" key="1">
    <citation type="submission" date="2024-05" db="EMBL/GenBank/DDBJ databases">
        <title>Microbispora sp.ZYX-F-249.</title>
        <authorList>
            <person name="Xie H."/>
        </authorList>
    </citation>
    <scope>NUCLEOTIDE SEQUENCE [LARGE SCALE GENOMIC DNA]</scope>
    <source>
        <strain evidence="2 3">ZYX-F-249</strain>
    </source>
</reference>
<proteinExistence type="predicted"/>
<comment type="caution">
    <text evidence="2">The sequence shown here is derived from an EMBL/GenBank/DDBJ whole genome shotgun (WGS) entry which is preliminary data.</text>
</comment>
<feature type="region of interest" description="Disordered" evidence="1">
    <location>
        <begin position="64"/>
        <end position="90"/>
    </location>
</feature>
<dbReference type="EMBL" id="JBDJAW010000055">
    <property type="protein sequence ID" value="MEN3540643.1"/>
    <property type="molecule type" value="Genomic_DNA"/>
</dbReference>
<keyword evidence="3" id="KW-1185">Reference proteome</keyword>
<accession>A0ABV0AZF3</accession>
<organism evidence="2 3">
    <name type="scientific">Microbispora maris</name>
    <dbReference type="NCBI Taxonomy" id="3144104"/>
    <lineage>
        <taxon>Bacteria</taxon>
        <taxon>Bacillati</taxon>
        <taxon>Actinomycetota</taxon>
        <taxon>Actinomycetes</taxon>
        <taxon>Streptosporangiales</taxon>
        <taxon>Streptosporangiaceae</taxon>
        <taxon>Microbispora</taxon>
    </lineage>
</organism>
<evidence type="ECO:0000313" key="3">
    <source>
        <dbReference type="Proteomes" id="UP001447516"/>
    </source>
</evidence>
<feature type="compositionally biased region" description="Polar residues" evidence="1">
    <location>
        <begin position="72"/>
        <end position="81"/>
    </location>
</feature>
<dbReference type="Proteomes" id="UP001447516">
    <property type="component" value="Unassembled WGS sequence"/>
</dbReference>
<dbReference type="RefSeq" id="WP_346230493.1">
    <property type="nucleotide sequence ID" value="NZ_JBDJAW010000055.1"/>
</dbReference>
<gene>
    <name evidence="2" type="ORF">AAH991_36400</name>
</gene>